<evidence type="ECO:0000256" key="1">
    <source>
        <dbReference type="ARBA" id="ARBA00004514"/>
    </source>
</evidence>
<proteinExistence type="inferred from homology"/>
<dbReference type="GO" id="GO:0002183">
    <property type="term" value="P:cytoplasmic translational initiation"/>
    <property type="evidence" value="ECO:0007669"/>
    <property type="project" value="TreeGrafter"/>
</dbReference>
<organism evidence="7 8">
    <name type="scientific">Microthlaspi erraticum</name>
    <dbReference type="NCBI Taxonomy" id="1685480"/>
    <lineage>
        <taxon>Eukaryota</taxon>
        <taxon>Viridiplantae</taxon>
        <taxon>Streptophyta</taxon>
        <taxon>Embryophyta</taxon>
        <taxon>Tracheophyta</taxon>
        <taxon>Spermatophyta</taxon>
        <taxon>Magnoliopsida</taxon>
        <taxon>eudicotyledons</taxon>
        <taxon>Gunneridae</taxon>
        <taxon>Pentapetalae</taxon>
        <taxon>rosids</taxon>
        <taxon>malvids</taxon>
        <taxon>Brassicales</taxon>
        <taxon>Brassicaceae</taxon>
        <taxon>Coluteocarpeae</taxon>
        <taxon>Microthlaspi</taxon>
    </lineage>
</organism>
<dbReference type="AlphaFoldDB" id="A0A6D2JY86"/>
<dbReference type="GO" id="GO:0005085">
    <property type="term" value="F:guanyl-nucleotide exchange factor activity"/>
    <property type="evidence" value="ECO:0007669"/>
    <property type="project" value="TreeGrafter"/>
</dbReference>
<comment type="similarity">
    <text evidence="2">Belongs to the eIF-2B gamma/epsilon subunits family.</text>
</comment>
<keyword evidence="8" id="KW-1185">Reference proteome</keyword>
<keyword evidence="3" id="KW-0963">Cytoplasm</keyword>
<dbReference type="SUPFAM" id="SSF51161">
    <property type="entry name" value="Trimeric LpxA-like enzymes"/>
    <property type="match status" value="1"/>
</dbReference>
<dbReference type="Gene3D" id="2.160.10.10">
    <property type="entry name" value="Hexapeptide repeat proteins"/>
    <property type="match status" value="1"/>
</dbReference>
<dbReference type="Proteomes" id="UP000467841">
    <property type="component" value="Unassembled WGS sequence"/>
</dbReference>
<comment type="subcellular location">
    <subcellularLocation>
        <location evidence="1">Cytoplasm</location>
        <location evidence="1">Cytosol</location>
    </subcellularLocation>
</comment>
<evidence type="ECO:0000256" key="2">
    <source>
        <dbReference type="ARBA" id="ARBA00007878"/>
    </source>
</evidence>
<dbReference type="InterPro" id="IPR051960">
    <property type="entry name" value="eIF2B_gamma"/>
</dbReference>
<evidence type="ECO:0000313" key="8">
    <source>
        <dbReference type="Proteomes" id="UP000467841"/>
    </source>
</evidence>
<evidence type="ECO:0000256" key="3">
    <source>
        <dbReference type="ARBA" id="ARBA00022490"/>
    </source>
</evidence>
<dbReference type="GO" id="GO:0003743">
    <property type="term" value="F:translation initiation factor activity"/>
    <property type="evidence" value="ECO:0007669"/>
    <property type="project" value="TreeGrafter"/>
</dbReference>
<dbReference type="EMBL" id="CACVBM020001307">
    <property type="protein sequence ID" value="CAA7044761.1"/>
    <property type="molecule type" value="Genomic_DNA"/>
</dbReference>
<keyword evidence="4" id="KW-0396">Initiation factor</keyword>
<dbReference type="InterPro" id="IPR011004">
    <property type="entry name" value="Trimer_LpxA-like_sf"/>
</dbReference>
<reference evidence="7" key="1">
    <citation type="submission" date="2020-01" db="EMBL/GenBank/DDBJ databases">
        <authorList>
            <person name="Mishra B."/>
        </authorList>
    </citation>
    <scope>NUCLEOTIDE SEQUENCE [LARGE SCALE GENOMIC DNA]</scope>
</reference>
<dbReference type="PANTHER" id="PTHR45989">
    <property type="entry name" value="TRANSLATION INITIATION FACTOR EIF-2B SUBUNIT GAMMA"/>
    <property type="match status" value="1"/>
</dbReference>
<evidence type="ECO:0000256" key="6">
    <source>
        <dbReference type="ARBA" id="ARBA00046432"/>
    </source>
</evidence>
<accession>A0A6D2JY86</accession>
<dbReference type="GO" id="GO:0005829">
    <property type="term" value="C:cytosol"/>
    <property type="evidence" value="ECO:0007669"/>
    <property type="project" value="UniProtKB-SubCell"/>
</dbReference>
<gene>
    <name evidence="7" type="ORF">MERR_LOCUS31996</name>
</gene>
<evidence type="ECO:0000313" key="7">
    <source>
        <dbReference type="EMBL" id="CAA7044761.1"/>
    </source>
</evidence>
<dbReference type="PANTHER" id="PTHR45989:SF1">
    <property type="entry name" value="TRANSLATION INITIATION FACTOR EIF-2B SUBUNIT GAMMA"/>
    <property type="match status" value="1"/>
</dbReference>
<protein>
    <submittedName>
        <fullName evidence="7">Uncharacterized protein</fullName>
    </submittedName>
</protein>
<keyword evidence="5" id="KW-0648">Protein biosynthesis</keyword>
<comment type="caution">
    <text evidence="7">The sequence shown here is derived from an EMBL/GenBank/DDBJ whole genome shotgun (WGS) entry which is preliminary data.</text>
</comment>
<dbReference type="GO" id="GO:0005851">
    <property type="term" value="C:eukaryotic translation initiation factor 2B complex"/>
    <property type="evidence" value="ECO:0007669"/>
    <property type="project" value="TreeGrafter"/>
</dbReference>
<sequence length="80" mass="8883">MQCQKICNWEALQDRLQCEGWVVNSVVMDHATIGDGCSIQGSVICSHAQLQERVALRDCQVEAGYVVCGDEHKGETFARK</sequence>
<comment type="subunit">
    <text evidence="6">Component of the translation initiation factor 2B (eIF2B) complex which is a heterodecamer of two sets of five different subunits: alpha, beta, gamma, delta and epsilon. Subunits alpha, beta and delta comprise a regulatory subcomplex and subunits epsilon and gamma comprise a catalytic subcomplex. Within the complex, the hexameric regulatory complex resides at the center, with the two heterodimeric catalytic subcomplexes bound on opposite sides.</text>
</comment>
<evidence type="ECO:0000256" key="4">
    <source>
        <dbReference type="ARBA" id="ARBA00022540"/>
    </source>
</evidence>
<name>A0A6D2JY86_9BRAS</name>
<evidence type="ECO:0000256" key="5">
    <source>
        <dbReference type="ARBA" id="ARBA00022917"/>
    </source>
</evidence>
<dbReference type="OrthoDB" id="10250549at2759"/>